<dbReference type="AlphaFoldDB" id="A0A3E2TNI9"/>
<dbReference type="Proteomes" id="UP000260773">
    <property type="component" value="Unassembled WGS sequence"/>
</dbReference>
<dbReference type="EMBL" id="QVEP01000017">
    <property type="protein sequence ID" value="RGB79868.1"/>
    <property type="molecule type" value="Genomic_DNA"/>
</dbReference>
<feature type="signal peptide" evidence="1">
    <location>
        <begin position="1"/>
        <end position="24"/>
    </location>
</feature>
<evidence type="ECO:0000259" key="2">
    <source>
        <dbReference type="Pfam" id="PF19407"/>
    </source>
</evidence>
<sequence>MMKKSIKKSCALLIACALTLSAFAVLPKANAANMVDTGKKDCSIDFKTGGDDKVSADLGTTTVDVKLYKVADISEVGAYTASGDFAQLDVSALDASDSTSADEWLKRATEAAGMVTDSTKPTAEVSLTDGEGKAEDLATGLYLVLADKAQTTNYEYTFTPYLISLPNNYYYQTGDDEWVYELSEVVLKPEQTPRYGSLVIDKTLRDFNATSGAQATFVFQIDITTLEGKTESRVEAMTMGAGEESQQLTIDQIPAGASVRVRETYSGASYTQVSDDPDDVTIFADEAVRVSFENAHDGRPNGGYGVKNNFKLDENKQYQYTGDNVSTD</sequence>
<gene>
    <name evidence="3" type="ORF">DW070_08610</name>
</gene>
<keyword evidence="1" id="KW-0732">Signal</keyword>
<feature type="domain" description="DUF5979" evidence="2">
    <location>
        <begin position="199"/>
        <end position="295"/>
    </location>
</feature>
<proteinExistence type="predicted"/>
<dbReference type="InterPro" id="IPR046022">
    <property type="entry name" value="DUF5979"/>
</dbReference>
<evidence type="ECO:0000256" key="1">
    <source>
        <dbReference type="SAM" id="SignalP"/>
    </source>
</evidence>
<protein>
    <recommendedName>
        <fullName evidence="2">DUF5979 domain-containing protein</fullName>
    </recommendedName>
</protein>
<name>A0A3E2TNI9_9FIRM</name>
<dbReference type="InterPro" id="IPR013783">
    <property type="entry name" value="Ig-like_fold"/>
</dbReference>
<evidence type="ECO:0000313" key="3">
    <source>
        <dbReference type="EMBL" id="RGB79868.1"/>
    </source>
</evidence>
<comment type="caution">
    <text evidence="3">The sequence shown here is derived from an EMBL/GenBank/DDBJ whole genome shotgun (WGS) entry which is preliminary data.</text>
</comment>
<reference evidence="3 4" key="1">
    <citation type="submission" date="2018-08" db="EMBL/GenBank/DDBJ databases">
        <title>A genome reference for cultivated species of the human gut microbiota.</title>
        <authorList>
            <person name="Zou Y."/>
            <person name="Xue W."/>
            <person name="Luo G."/>
        </authorList>
    </citation>
    <scope>NUCLEOTIDE SEQUENCE [LARGE SCALE GENOMIC DNA]</scope>
    <source>
        <strain evidence="3 4">AF45-17</strain>
    </source>
</reference>
<organism evidence="3 4">
    <name type="scientific">Coprococcus catus</name>
    <dbReference type="NCBI Taxonomy" id="116085"/>
    <lineage>
        <taxon>Bacteria</taxon>
        <taxon>Bacillati</taxon>
        <taxon>Bacillota</taxon>
        <taxon>Clostridia</taxon>
        <taxon>Lachnospirales</taxon>
        <taxon>Lachnospiraceae</taxon>
        <taxon>Coprococcus</taxon>
    </lineage>
</organism>
<dbReference type="Pfam" id="PF19407">
    <property type="entry name" value="DUF5979"/>
    <property type="match status" value="1"/>
</dbReference>
<dbReference type="RefSeq" id="WP_117528356.1">
    <property type="nucleotide sequence ID" value="NZ_JAQENQ010000007.1"/>
</dbReference>
<dbReference type="Gene3D" id="2.60.40.10">
    <property type="entry name" value="Immunoglobulins"/>
    <property type="match status" value="1"/>
</dbReference>
<accession>A0A3E2TNI9</accession>
<feature type="chain" id="PRO_5038862662" description="DUF5979 domain-containing protein" evidence="1">
    <location>
        <begin position="25"/>
        <end position="328"/>
    </location>
</feature>
<evidence type="ECO:0000313" key="4">
    <source>
        <dbReference type="Proteomes" id="UP000260773"/>
    </source>
</evidence>